<protein>
    <submittedName>
        <fullName evidence="2">Uncharacterized protein DUF1439</fullName>
    </submittedName>
</protein>
<dbReference type="InterPro" id="IPR010835">
    <property type="entry name" value="DUF1439"/>
</dbReference>
<dbReference type="Proteomes" id="UP000294841">
    <property type="component" value="Unassembled WGS sequence"/>
</dbReference>
<dbReference type="OrthoDB" id="5688063at2"/>
<sequence length="184" mass="20841">MFFRHLLFLILSLLSFNLFANPLSISENEINKYLSNKVSLKDTIAFPGLFAIDYQLSNLSAKLGKNNSKKIEVGGTVTGNFKLGTKDFDGKINLTFDTIPYYDPEKAAVYLKDIRILSWSGSPDKYIRELQTIMPFLSKNLSQLASYVPIYELDSSKPRDVIIKKFAKGILVEEGRLVLETNFL</sequence>
<proteinExistence type="predicted"/>
<feature type="signal peptide" evidence="1">
    <location>
        <begin position="1"/>
        <end position="20"/>
    </location>
</feature>
<accession>A0A4V2SJ85</accession>
<comment type="caution">
    <text evidence="2">The sequence shown here is derived from an EMBL/GenBank/DDBJ whole genome shotgun (WGS) entry which is preliminary data.</text>
</comment>
<organism evidence="2 3">
    <name type="scientific">Bisgaardia hudsonensis</name>
    <dbReference type="NCBI Taxonomy" id="109472"/>
    <lineage>
        <taxon>Bacteria</taxon>
        <taxon>Pseudomonadati</taxon>
        <taxon>Pseudomonadota</taxon>
        <taxon>Gammaproteobacteria</taxon>
        <taxon>Pasteurellales</taxon>
        <taxon>Pasteurellaceae</taxon>
        <taxon>Bisgaardia</taxon>
    </lineage>
</organism>
<gene>
    <name evidence="2" type="ORF">EV697_102347</name>
</gene>
<keyword evidence="3" id="KW-1185">Reference proteome</keyword>
<dbReference type="EMBL" id="SLXI01000002">
    <property type="protein sequence ID" value="TCP13461.1"/>
    <property type="molecule type" value="Genomic_DNA"/>
</dbReference>
<evidence type="ECO:0000313" key="2">
    <source>
        <dbReference type="EMBL" id="TCP13461.1"/>
    </source>
</evidence>
<dbReference type="Pfam" id="PF07273">
    <property type="entry name" value="DUF1439"/>
    <property type="match status" value="1"/>
</dbReference>
<evidence type="ECO:0000256" key="1">
    <source>
        <dbReference type="SAM" id="SignalP"/>
    </source>
</evidence>
<reference evidence="2 3" key="1">
    <citation type="submission" date="2019-03" db="EMBL/GenBank/DDBJ databases">
        <title>Genomic Encyclopedia of Type Strains, Phase IV (KMG-IV): sequencing the most valuable type-strain genomes for metagenomic binning, comparative biology and taxonomic classification.</title>
        <authorList>
            <person name="Goeker M."/>
        </authorList>
    </citation>
    <scope>NUCLEOTIDE SEQUENCE [LARGE SCALE GENOMIC DNA]</scope>
    <source>
        <strain evidence="2 3">DSM 28231</strain>
    </source>
</reference>
<dbReference type="Gene3D" id="3.15.10.40">
    <property type="entry name" value="Uncharacterised protein PF07273, DUF1439"/>
    <property type="match status" value="1"/>
</dbReference>
<name>A0A4V2SJ85_9PAST</name>
<feature type="chain" id="PRO_5020966065" evidence="1">
    <location>
        <begin position="21"/>
        <end position="184"/>
    </location>
</feature>
<keyword evidence="1" id="KW-0732">Signal</keyword>
<evidence type="ECO:0000313" key="3">
    <source>
        <dbReference type="Proteomes" id="UP000294841"/>
    </source>
</evidence>
<dbReference type="RefSeq" id="WP_132023041.1">
    <property type="nucleotide sequence ID" value="NZ_CP016605.1"/>
</dbReference>
<dbReference type="AlphaFoldDB" id="A0A4V2SJ85"/>